<keyword evidence="5" id="KW-0249">Electron transport</keyword>
<keyword evidence="2" id="KW-0813">Transport</keyword>
<reference evidence="8 9" key="1">
    <citation type="submission" date="2018-05" db="EMBL/GenBank/DDBJ databases">
        <title>Marinifilum breve JC075T sp. nov., a marine bacterium isolated from Yongle Blue Hole in the South China Sea.</title>
        <authorList>
            <person name="Fu T."/>
        </authorList>
    </citation>
    <scope>NUCLEOTIDE SEQUENCE [LARGE SCALE GENOMIC DNA]</scope>
    <source>
        <strain evidence="8 9">JC075</strain>
    </source>
</reference>
<dbReference type="RefSeq" id="WP_110359853.1">
    <property type="nucleotide sequence ID" value="NZ_QFLI01000002.1"/>
</dbReference>
<dbReference type="InterPro" id="IPR014730">
    <property type="entry name" value="ETF_a/b_N"/>
</dbReference>
<dbReference type="PIRSF" id="PIRSF000089">
    <property type="entry name" value="Electra_flavoP_a"/>
    <property type="match status" value="1"/>
</dbReference>
<dbReference type="PANTHER" id="PTHR43153">
    <property type="entry name" value="ELECTRON TRANSFER FLAVOPROTEIN ALPHA"/>
    <property type="match status" value="1"/>
</dbReference>
<dbReference type="InterPro" id="IPR018206">
    <property type="entry name" value="ETF_asu_C_CS"/>
</dbReference>
<comment type="similarity">
    <text evidence="1">Belongs to the ETF alpha-subunit/FixB family.</text>
</comment>
<dbReference type="SMART" id="SM00893">
    <property type="entry name" value="ETF"/>
    <property type="match status" value="1"/>
</dbReference>
<evidence type="ECO:0000256" key="3">
    <source>
        <dbReference type="ARBA" id="ARBA00022630"/>
    </source>
</evidence>
<evidence type="ECO:0000256" key="4">
    <source>
        <dbReference type="ARBA" id="ARBA00022827"/>
    </source>
</evidence>
<dbReference type="GO" id="GO:0009055">
    <property type="term" value="F:electron transfer activity"/>
    <property type="evidence" value="ECO:0007669"/>
    <property type="project" value="InterPro"/>
</dbReference>
<dbReference type="Proteomes" id="UP000248079">
    <property type="component" value="Unassembled WGS sequence"/>
</dbReference>
<gene>
    <name evidence="8" type="ORF">DF185_06115</name>
</gene>
<dbReference type="InterPro" id="IPR029035">
    <property type="entry name" value="DHS-like_NAD/FAD-binding_dom"/>
</dbReference>
<dbReference type="SUPFAM" id="SSF52402">
    <property type="entry name" value="Adenine nucleotide alpha hydrolases-like"/>
    <property type="match status" value="1"/>
</dbReference>
<name>A0A2V4A0H8_9BACT</name>
<evidence type="ECO:0000256" key="5">
    <source>
        <dbReference type="ARBA" id="ARBA00022982"/>
    </source>
</evidence>
<dbReference type="AlphaFoldDB" id="A0A2V4A0H8"/>
<dbReference type="Gene3D" id="3.40.50.1220">
    <property type="entry name" value="TPP-binding domain"/>
    <property type="match status" value="1"/>
</dbReference>
<dbReference type="Gene3D" id="3.40.50.620">
    <property type="entry name" value="HUPs"/>
    <property type="match status" value="1"/>
</dbReference>
<keyword evidence="9" id="KW-1185">Reference proteome</keyword>
<evidence type="ECO:0000313" key="8">
    <source>
        <dbReference type="EMBL" id="PXY02219.1"/>
    </source>
</evidence>
<keyword evidence="3" id="KW-0285">Flavoprotein</keyword>
<dbReference type="EMBL" id="QFLI01000002">
    <property type="protein sequence ID" value="PXY02219.1"/>
    <property type="molecule type" value="Genomic_DNA"/>
</dbReference>
<dbReference type="PROSITE" id="PS00696">
    <property type="entry name" value="ETF_ALPHA"/>
    <property type="match status" value="1"/>
</dbReference>
<dbReference type="SUPFAM" id="SSF52467">
    <property type="entry name" value="DHS-like NAD/FAD-binding domain"/>
    <property type="match status" value="1"/>
</dbReference>
<dbReference type="InterPro" id="IPR014729">
    <property type="entry name" value="Rossmann-like_a/b/a_fold"/>
</dbReference>
<feature type="domain" description="Electron transfer flavoprotein alpha/beta-subunit N-terminal" evidence="7">
    <location>
        <begin position="3"/>
        <end position="187"/>
    </location>
</feature>
<evidence type="ECO:0000256" key="1">
    <source>
        <dbReference type="ARBA" id="ARBA00005817"/>
    </source>
</evidence>
<protein>
    <submittedName>
        <fullName evidence="8">Electron transfer flavoprotein subunit alpha</fullName>
    </submittedName>
</protein>
<dbReference type="GO" id="GO:0033539">
    <property type="term" value="P:fatty acid beta-oxidation using acyl-CoA dehydrogenase"/>
    <property type="evidence" value="ECO:0007669"/>
    <property type="project" value="TreeGrafter"/>
</dbReference>
<dbReference type="Pfam" id="PF01012">
    <property type="entry name" value="ETF"/>
    <property type="match status" value="1"/>
</dbReference>
<dbReference type="PANTHER" id="PTHR43153:SF1">
    <property type="entry name" value="ELECTRON TRANSFER FLAVOPROTEIN SUBUNIT ALPHA, MITOCHONDRIAL"/>
    <property type="match status" value="1"/>
</dbReference>
<sequence>MSVIAFAKNWNGKFKNSTFELVSYTKALANQLNTNMVVLSIGEVAEEELKLLGNYGADKVLTVSDPQLNTLTSRAYADIVAKAADSVGAEVIVLSDNNSGKAIAPRVSVKLKAGLVAAVQELPVSLEPFVVKKRVFSGKAFGHVQIKSDKKILTIAKNCFGLVKNPCDITIEEFAVDIDTNLFKVKIVEEEEQKDKVILSDADVVVSAGRGMRSPENWAPVEELAEVLGAATACSRPVSDEGWRGHEEHVGQTGKVIAPNLYIAAGISGAIQHVAGISRSKCIVAINTDPEAPIFSVADYGIVGDVMDVLPRLTEAFRNSKS</sequence>
<organism evidence="8 9">
    <name type="scientific">Marinifilum breve</name>
    <dbReference type="NCBI Taxonomy" id="2184082"/>
    <lineage>
        <taxon>Bacteria</taxon>
        <taxon>Pseudomonadati</taxon>
        <taxon>Bacteroidota</taxon>
        <taxon>Bacteroidia</taxon>
        <taxon>Marinilabiliales</taxon>
        <taxon>Marinifilaceae</taxon>
    </lineage>
</organism>
<proteinExistence type="inferred from homology"/>
<feature type="binding site" evidence="6">
    <location>
        <begin position="235"/>
        <end position="236"/>
    </location>
    <ligand>
        <name>FAD</name>
        <dbReference type="ChEBI" id="CHEBI:57692"/>
    </ligand>
</feature>
<keyword evidence="4 6" id="KW-0274">FAD</keyword>
<feature type="binding site" evidence="6">
    <location>
        <position position="210"/>
    </location>
    <ligand>
        <name>FAD</name>
        <dbReference type="ChEBI" id="CHEBI:57692"/>
    </ligand>
</feature>
<feature type="binding site" evidence="6">
    <location>
        <position position="287"/>
    </location>
    <ligand>
        <name>FAD</name>
        <dbReference type="ChEBI" id="CHEBI:57692"/>
    </ligand>
</feature>
<evidence type="ECO:0000256" key="6">
    <source>
        <dbReference type="PIRSR" id="PIRSR000089-1"/>
    </source>
</evidence>
<dbReference type="InterPro" id="IPR014731">
    <property type="entry name" value="ETF_asu_C"/>
</dbReference>
<dbReference type="GO" id="GO:0050660">
    <property type="term" value="F:flavin adenine dinucleotide binding"/>
    <property type="evidence" value="ECO:0007669"/>
    <property type="project" value="InterPro"/>
</dbReference>
<dbReference type="Pfam" id="PF00766">
    <property type="entry name" value="ETF_alpha"/>
    <property type="match status" value="1"/>
</dbReference>
<evidence type="ECO:0000313" key="9">
    <source>
        <dbReference type="Proteomes" id="UP000248079"/>
    </source>
</evidence>
<dbReference type="InterPro" id="IPR001308">
    <property type="entry name" value="ETF_a/FixB"/>
</dbReference>
<comment type="cofactor">
    <cofactor evidence="6">
        <name>FAD</name>
        <dbReference type="ChEBI" id="CHEBI:57692"/>
    </cofactor>
    <text evidence="6">Binds 1 FAD per dimer.</text>
</comment>
<evidence type="ECO:0000256" key="2">
    <source>
        <dbReference type="ARBA" id="ARBA00022448"/>
    </source>
</evidence>
<feature type="binding site" evidence="6">
    <location>
        <begin position="266"/>
        <end position="273"/>
    </location>
    <ligand>
        <name>FAD</name>
        <dbReference type="ChEBI" id="CHEBI:57692"/>
    </ligand>
</feature>
<accession>A0A2V4A0H8</accession>
<evidence type="ECO:0000259" key="7">
    <source>
        <dbReference type="SMART" id="SM00893"/>
    </source>
</evidence>
<comment type="caution">
    <text evidence="8">The sequence shown here is derived from an EMBL/GenBank/DDBJ whole genome shotgun (WGS) entry which is preliminary data.</text>
</comment>
<dbReference type="OrthoDB" id="9770286at2"/>